<evidence type="ECO:0000313" key="2">
    <source>
        <dbReference type="Proteomes" id="UP000765509"/>
    </source>
</evidence>
<dbReference type="EMBL" id="AVOT02016693">
    <property type="protein sequence ID" value="MBW0502205.1"/>
    <property type="molecule type" value="Genomic_DNA"/>
</dbReference>
<protein>
    <submittedName>
        <fullName evidence="1">Uncharacterized protein</fullName>
    </submittedName>
</protein>
<sequence length="125" mass="14229">MNLSGILGNTTSLVALSEFTPIIMDAVKVIPTEEFSRKHSVCPVSLVKPNFQTGDNKFPSRNKTYTPKDIVEVEDSPCPLQKIIHARKIRLNGKIRDNIWSDSKPKQQIRINGWQNMPYQMVTFT</sequence>
<proteinExistence type="predicted"/>
<dbReference type="AlphaFoldDB" id="A0A9Q3DJM1"/>
<dbReference type="OrthoDB" id="2447315at2759"/>
<dbReference type="Proteomes" id="UP000765509">
    <property type="component" value="Unassembled WGS sequence"/>
</dbReference>
<organism evidence="1 2">
    <name type="scientific">Austropuccinia psidii MF-1</name>
    <dbReference type="NCBI Taxonomy" id="1389203"/>
    <lineage>
        <taxon>Eukaryota</taxon>
        <taxon>Fungi</taxon>
        <taxon>Dikarya</taxon>
        <taxon>Basidiomycota</taxon>
        <taxon>Pucciniomycotina</taxon>
        <taxon>Pucciniomycetes</taxon>
        <taxon>Pucciniales</taxon>
        <taxon>Sphaerophragmiaceae</taxon>
        <taxon>Austropuccinia</taxon>
    </lineage>
</organism>
<name>A0A9Q3DJM1_9BASI</name>
<keyword evidence="2" id="KW-1185">Reference proteome</keyword>
<reference evidence="1" key="1">
    <citation type="submission" date="2021-03" db="EMBL/GenBank/DDBJ databases">
        <title>Draft genome sequence of rust myrtle Austropuccinia psidii MF-1, a brazilian biotype.</title>
        <authorList>
            <person name="Quecine M.C."/>
            <person name="Pachon D.M.R."/>
            <person name="Bonatelli M.L."/>
            <person name="Correr F.H."/>
            <person name="Franceschini L.M."/>
            <person name="Leite T.F."/>
            <person name="Margarido G.R.A."/>
            <person name="Almeida C.A."/>
            <person name="Ferrarezi J.A."/>
            <person name="Labate C.A."/>
        </authorList>
    </citation>
    <scope>NUCLEOTIDE SEQUENCE</scope>
    <source>
        <strain evidence="1">MF-1</strain>
    </source>
</reference>
<evidence type="ECO:0000313" key="1">
    <source>
        <dbReference type="EMBL" id="MBW0502205.1"/>
    </source>
</evidence>
<gene>
    <name evidence="1" type="ORF">O181_041920</name>
</gene>
<comment type="caution">
    <text evidence="1">The sequence shown here is derived from an EMBL/GenBank/DDBJ whole genome shotgun (WGS) entry which is preliminary data.</text>
</comment>
<accession>A0A9Q3DJM1</accession>